<accession>A0A644WNB9</accession>
<protein>
    <recommendedName>
        <fullName evidence="2">DUF4316 domain-containing protein</fullName>
    </recommendedName>
</protein>
<evidence type="ECO:0000256" key="1">
    <source>
        <dbReference type="SAM" id="MobiDB-lite"/>
    </source>
</evidence>
<proteinExistence type="predicted"/>
<feature type="compositionally biased region" description="Basic and acidic residues" evidence="1">
    <location>
        <begin position="39"/>
        <end position="59"/>
    </location>
</feature>
<name>A0A644WNB9_9ZZZZ</name>
<dbReference type="EMBL" id="VSSQ01000984">
    <property type="protein sequence ID" value="MPM03823.1"/>
    <property type="molecule type" value="Genomic_DNA"/>
</dbReference>
<sequence>MSEKYNPMKSAEMSAEQNYNMIDGTLNNICPPLPNPPEKPLDKVKEYPPRKRSREREER</sequence>
<feature type="region of interest" description="Disordered" evidence="1">
    <location>
        <begin position="1"/>
        <end position="59"/>
    </location>
</feature>
<dbReference type="AlphaFoldDB" id="A0A644WNB9"/>
<organism evidence="3">
    <name type="scientific">bioreactor metagenome</name>
    <dbReference type="NCBI Taxonomy" id="1076179"/>
    <lineage>
        <taxon>unclassified sequences</taxon>
        <taxon>metagenomes</taxon>
        <taxon>ecological metagenomes</taxon>
    </lineage>
</organism>
<comment type="caution">
    <text evidence="3">The sequence shown here is derived from an EMBL/GenBank/DDBJ whole genome shotgun (WGS) entry which is preliminary data.</text>
</comment>
<dbReference type="InterPro" id="IPR025465">
    <property type="entry name" value="DUF4316"/>
</dbReference>
<feature type="domain" description="DUF4316" evidence="2">
    <location>
        <begin position="4"/>
        <end position="45"/>
    </location>
</feature>
<reference evidence="3" key="1">
    <citation type="submission" date="2019-08" db="EMBL/GenBank/DDBJ databases">
        <authorList>
            <person name="Kucharzyk K."/>
            <person name="Murdoch R.W."/>
            <person name="Higgins S."/>
            <person name="Loffler F."/>
        </authorList>
    </citation>
    <scope>NUCLEOTIDE SEQUENCE</scope>
</reference>
<dbReference type="Pfam" id="PF14195">
    <property type="entry name" value="DUF4316"/>
    <property type="match status" value="1"/>
</dbReference>
<gene>
    <name evidence="3" type="ORF">SDC9_50090</name>
</gene>
<evidence type="ECO:0000313" key="3">
    <source>
        <dbReference type="EMBL" id="MPM03823.1"/>
    </source>
</evidence>
<evidence type="ECO:0000259" key="2">
    <source>
        <dbReference type="Pfam" id="PF14195"/>
    </source>
</evidence>